<keyword evidence="9" id="KW-1185">Reference proteome</keyword>
<evidence type="ECO:0000256" key="6">
    <source>
        <dbReference type="PIRNR" id="PIRNR002291"/>
    </source>
</evidence>
<comment type="subcellular location">
    <subcellularLocation>
        <location evidence="1">Endomembrane system</location>
    </subcellularLocation>
</comment>
<proteinExistence type="inferred from homology"/>
<dbReference type="InterPro" id="IPR011989">
    <property type="entry name" value="ARM-like"/>
</dbReference>
<dbReference type="GO" id="GO:0016192">
    <property type="term" value="P:vesicle-mediated transport"/>
    <property type="evidence" value="ECO:0007669"/>
    <property type="project" value="InterPro"/>
</dbReference>
<dbReference type="PANTHER" id="PTHR11134">
    <property type="entry name" value="ADAPTOR COMPLEX SUBUNIT BETA FAMILY MEMBER"/>
    <property type="match status" value="1"/>
</dbReference>
<comment type="caution">
    <text evidence="8">The sequence shown here is derived from an EMBL/GenBank/DDBJ whole genome shotgun (WGS) entry which is preliminary data.</text>
</comment>
<evidence type="ECO:0000313" key="9">
    <source>
        <dbReference type="Proteomes" id="UP001321473"/>
    </source>
</evidence>
<feature type="domain" description="Clathrin/coatomer adaptor adaptin-like N-terminal" evidence="7">
    <location>
        <begin position="20"/>
        <end position="518"/>
    </location>
</feature>
<evidence type="ECO:0000256" key="4">
    <source>
        <dbReference type="ARBA" id="ARBA00022927"/>
    </source>
</evidence>
<evidence type="ECO:0000256" key="2">
    <source>
        <dbReference type="ARBA" id="ARBA00006613"/>
    </source>
</evidence>
<gene>
    <name evidence="8" type="ORF">V5799_000453</name>
</gene>
<dbReference type="InterPro" id="IPR026739">
    <property type="entry name" value="AP_beta"/>
</dbReference>
<keyword evidence="5 6" id="KW-0472">Membrane</keyword>
<dbReference type="PIRSF" id="PIRSF002291">
    <property type="entry name" value="AP_complex_beta"/>
    <property type="match status" value="1"/>
</dbReference>
<dbReference type="GO" id="GO:0006886">
    <property type="term" value="P:intracellular protein transport"/>
    <property type="evidence" value="ECO:0007669"/>
    <property type="project" value="InterPro"/>
</dbReference>
<evidence type="ECO:0000313" key="8">
    <source>
        <dbReference type="EMBL" id="KAK8756841.1"/>
    </source>
</evidence>
<dbReference type="InterPro" id="IPR016024">
    <property type="entry name" value="ARM-type_fold"/>
</dbReference>
<dbReference type="GO" id="GO:0030117">
    <property type="term" value="C:membrane coat"/>
    <property type="evidence" value="ECO:0007669"/>
    <property type="project" value="InterPro"/>
</dbReference>
<evidence type="ECO:0000259" key="7">
    <source>
        <dbReference type="Pfam" id="PF01602"/>
    </source>
</evidence>
<dbReference type="GO" id="GO:0030276">
    <property type="term" value="F:clathrin binding"/>
    <property type="evidence" value="ECO:0007669"/>
    <property type="project" value="InterPro"/>
</dbReference>
<reference evidence="8 9" key="1">
    <citation type="journal article" date="2023" name="Arcadia Sci">
        <title>De novo assembly of a long-read Amblyomma americanum tick genome.</title>
        <authorList>
            <person name="Chou S."/>
            <person name="Poskanzer K.E."/>
            <person name="Rollins M."/>
            <person name="Thuy-Boun P.S."/>
        </authorList>
    </citation>
    <scope>NUCLEOTIDE SEQUENCE [LARGE SCALE GENOMIC DNA]</scope>
    <source>
        <strain evidence="8">F_SG_1</strain>
        <tissue evidence="8">Salivary glands</tissue>
    </source>
</reference>
<dbReference type="SUPFAM" id="SSF48371">
    <property type="entry name" value="ARM repeat"/>
    <property type="match status" value="1"/>
</dbReference>
<dbReference type="Pfam" id="PF01602">
    <property type="entry name" value="Adaptin_N"/>
    <property type="match status" value="1"/>
</dbReference>
<organism evidence="8 9">
    <name type="scientific">Amblyomma americanum</name>
    <name type="common">Lone star tick</name>
    <dbReference type="NCBI Taxonomy" id="6943"/>
    <lineage>
        <taxon>Eukaryota</taxon>
        <taxon>Metazoa</taxon>
        <taxon>Ecdysozoa</taxon>
        <taxon>Arthropoda</taxon>
        <taxon>Chelicerata</taxon>
        <taxon>Arachnida</taxon>
        <taxon>Acari</taxon>
        <taxon>Parasitiformes</taxon>
        <taxon>Ixodida</taxon>
        <taxon>Ixodoidea</taxon>
        <taxon>Ixodidae</taxon>
        <taxon>Amblyomminae</taxon>
        <taxon>Amblyomma</taxon>
    </lineage>
</organism>
<dbReference type="InterPro" id="IPR002553">
    <property type="entry name" value="Clathrin/coatomer_adapt-like_N"/>
</dbReference>
<sequence length="530" mass="59954">MQTEISRLASHLDQCLGVSDVRYTRSLLKKLYTLIVSGQDLSSLTGRLVKLLSSQDILSKKVACLFVTRCRDSEEVGLLAVNCLLKDSADPNPIYRGLALNTLFSVPGVMEQAVPRLLAGLEDASAHVRRAAVSCTLSLHHSHANIVDELDLADKLYAMIRDHDPIVVVQCMHALEEILRAEGGITVNKKIASYLLKQLPVFNNWDVISVFRYLKKYVPKTVEEALMFVNALDVYLTSNSIAVQLSAFELFDHATCNLLSYLQVEGVSQVWSKLSISLSFCEQEMMWTVLDWVEKFLQTYPDVFRLHLHKFYGWFSEPPALKVKKMRILKCLVHDSNLPEICNQFLGHCRDRNCDVRRCALQFIASLANKHSAAKEMLISELLPLLNVTDEVLVSDVLGAVCSLNFDKSEDSNKVFDSIVKRKWTCASAEFKCSLIDIISTHGLHFEPSVYILEDYIENIREEEESVKQHLLSATLRLFFARPCEVQDLLGKVLDVLCGDDNPFLRAQAKCYYKLLMHDPDMVKEIVLSS</sequence>
<evidence type="ECO:0000256" key="5">
    <source>
        <dbReference type="ARBA" id="ARBA00023136"/>
    </source>
</evidence>
<name>A0AAQ4D301_AMBAM</name>
<evidence type="ECO:0000256" key="1">
    <source>
        <dbReference type="ARBA" id="ARBA00004308"/>
    </source>
</evidence>
<dbReference type="GO" id="GO:0012505">
    <property type="term" value="C:endomembrane system"/>
    <property type="evidence" value="ECO:0007669"/>
    <property type="project" value="UniProtKB-SubCell"/>
</dbReference>
<comment type="similarity">
    <text evidence="2 6">Belongs to the adaptor complexes large subunit family.</text>
</comment>
<evidence type="ECO:0000256" key="3">
    <source>
        <dbReference type="ARBA" id="ARBA00022448"/>
    </source>
</evidence>
<keyword evidence="3 6" id="KW-0813">Transport</keyword>
<protein>
    <recommendedName>
        <fullName evidence="6">AP complex subunit beta</fullName>
    </recommendedName>
</protein>
<dbReference type="AlphaFoldDB" id="A0AAQ4D301"/>
<dbReference type="EMBL" id="JARKHS020035864">
    <property type="protein sequence ID" value="KAK8756841.1"/>
    <property type="molecule type" value="Genomic_DNA"/>
</dbReference>
<dbReference type="Proteomes" id="UP001321473">
    <property type="component" value="Unassembled WGS sequence"/>
</dbReference>
<keyword evidence="4 6" id="KW-0653">Protein transport</keyword>
<accession>A0AAQ4D301</accession>
<dbReference type="InterPro" id="IPR016342">
    <property type="entry name" value="AP_complex_bsu_1_2_4"/>
</dbReference>
<dbReference type="Gene3D" id="1.25.10.10">
    <property type="entry name" value="Leucine-rich Repeat Variant"/>
    <property type="match status" value="1"/>
</dbReference>